<dbReference type="SUPFAM" id="SSF52788">
    <property type="entry name" value="Phosphotyrosine protein phosphatases I"/>
    <property type="match status" value="1"/>
</dbReference>
<evidence type="ECO:0000256" key="1">
    <source>
        <dbReference type="ARBA" id="ARBA00011063"/>
    </source>
</evidence>
<dbReference type="Proteomes" id="UP001501288">
    <property type="component" value="Unassembled WGS sequence"/>
</dbReference>
<keyword evidence="3" id="KW-0378">Hydrolase</keyword>
<dbReference type="InterPro" id="IPR050438">
    <property type="entry name" value="LMW_PTPase"/>
</dbReference>
<dbReference type="PANTHER" id="PTHR11717:SF7">
    <property type="entry name" value="LOW MOLECULAR WEIGHT PHOSPHOTYROSINE PROTEIN PHOSPHATASE"/>
    <property type="match status" value="1"/>
</dbReference>
<dbReference type="InterPro" id="IPR036196">
    <property type="entry name" value="Ptyr_pPase_sf"/>
</dbReference>
<comment type="similarity">
    <text evidence="1">Belongs to the low molecular weight phosphotyrosine protein phosphatase family.</text>
</comment>
<dbReference type="Pfam" id="PF01451">
    <property type="entry name" value="LMWPc"/>
    <property type="match status" value="1"/>
</dbReference>
<keyword evidence="4" id="KW-0904">Protein phosphatase</keyword>
<dbReference type="CDD" id="cd16343">
    <property type="entry name" value="LMWPTP"/>
    <property type="match status" value="1"/>
</dbReference>
<dbReference type="PANTHER" id="PTHR11717">
    <property type="entry name" value="LOW MOLECULAR WEIGHT PROTEIN TYROSINE PHOSPHATASE"/>
    <property type="match status" value="1"/>
</dbReference>
<evidence type="ECO:0000256" key="3">
    <source>
        <dbReference type="ARBA" id="ARBA00022801"/>
    </source>
</evidence>
<reference evidence="6 7" key="1">
    <citation type="journal article" date="2019" name="Int. J. Syst. Evol. Microbiol.">
        <title>The Global Catalogue of Microorganisms (GCM) 10K type strain sequencing project: providing services to taxonomists for standard genome sequencing and annotation.</title>
        <authorList>
            <consortium name="The Broad Institute Genomics Platform"/>
            <consortium name="The Broad Institute Genome Sequencing Center for Infectious Disease"/>
            <person name="Wu L."/>
            <person name="Ma J."/>
        </authorList>
    </citation>
    <scope>NUCLEOTIDE SEQUENCE [LARGE SCALE GENOMIC DNA]</scope>
    <source>
        <strain evidence="6 7">JCM 14588</strain>
    </source>
</reference>
<dbReference type="PRINTS" id="PR00719">
    <property type="entry name" value="LMWPTPASE"/>
</dbReference>
<evidence type="ECO:0000259" key="5">
    <source>
        <dbReference type="SMART" id="SM00226"/>
    </source>
</evidence>
<evidence type="ECO:0000313" key="7">
    <source>
        <dbReference type="Proteomes" id="UP001501288"/>
    </source>
</evidence>
<dbReference type="Gene3D" id="3.40.50.2300">
    <property type="match status" value="1"/>
</dbReference>
<gene>
    <name evidence="6" type="ORF">GCM10009762_02050</name>
</gene>
<keyword evidence="7" id="KW-1185">Reference proteome</keyword>
<comment type="caution">
    <text evidence="6">The sequence shown here is derived from an EMBL/GenBank/DDBJ whole genome shotgun (WGS) entry which is preliminary data.</text>
</comment>
<dbReference type="InterPro" id="IPR023485">
    <property type="entry name" value="Ptyr_pPase"/>
</dbReference>
<proteinExistence type="inferred from homology"/>
<dbReference type="InterPro" id="IPR017867">
    <property type="entry name" value="Tyr_phospatase_low_mol_wt"/>
</dbReference>
<dbReference type="EMBL" id="BAAANV010000006">
    <property type="protein sequence ID" value="GAA1531387.1"/>
    <property type="molecule type" value="Genomic_DNA"/>
</dbReference>
<name>A0ABN2B2A1_9MICO</name>
<feature type="domain" description="Phosphotyrosine protein phosphatase I" evidence="5">
    <location>
        <begin position="14"/>
        <end position="163"/>
    </location>
</feature>
<accession>A0ABN2B2A1</accession>
<evidence type="ECO:0000256" key="2">
    <source>
        <dbReference type="ARBA" id="ARBA00013064"/>
    </source>
</evidence>
<evidence type="ECO:0000313" key="6">
    <source>
        <dbReference type="EMBL" id="GAA1531387.1"/>
    </source>
</evidence>
<dbReference type="SMART" id="SM00226">
    <property type="entry name" value="LMWPc"/>
    <property type="match status" value="1"/>
</dbReference>
<protein>
    <recommendedName>
        <fullName evidence="2">protein-tyrosine-phosphatase</fullName>
        <ecNumber evidence="2">3.1.3.48</ecNumber>
    </recommendedName>
</protein>
<evidence type="ECO:0000256" key="4">
    <source>
        <dbReference type="ARBA" id="ARBA00022912"/>
    </source>
</evidence>
<dbReference type="EC" id="3.1.3.48" evidence="2"/>
<dbReference type="RefSeq" id="WP_346029396.1">
    <property type="nucleotide sequence ID" value="NZ_BAAANV010000006.1"/>
</dbReference>
<organism evidence="6 7">
    <name type="scientific">Dermacoccus barathri</name>
    <dbReference type="NCBI Taxonomy" id="322601"/>
    <lineage>
        <taxon>Bacteria</taxon>
        <taxon>Bacillati</taxon>
        <taxon>Actinomycetota</taxon>
        <taxon>Actinomycetes</taxon>
        <taxon>Micrococcales</taxon>
        <taxon>Dermacoccaceae</taxon>
        <taxon>Dermacoccus</taxon>
    </lineage>
</organism>
<sequence>MPGKRDTDTAAPIRRVVFVCWGNICRSPMAERVAATYFAEHGLGDVELTSAATSTEEIGNPIDPRAVTELKKAGYDADDHSAHQITRDEIDENDLVVAMEDIHLDRMRDIYGGDLPDHVVLLTDYDPEAEPGDGVPDPWYGGQDGFVTTLATMERAMPALADAVRELD</sequence>